<proteinExistence type="inferred from homology"/>
<keyword evidence="1" id="KW-1133">Transmembrane helix</keyword>
<comment type="caution">
    <text evidence="1">Lacks conserved residue(s) required for the propagation of feature annotation.</text>
</comment>
<comment type="similarity">
    <text evidence="1">Belongs to the Amj family.</text>
</comment>
<evidence type="ECO:0000313" key="2">
    <source>
        <dbReference type="EMBL" id="QHW29655.1"/>
    </source>
</evidence>
<comment type="subcellular location">
    <subcellularLocation>
        <location evidence="1">Cell membrane</location>
        <topology evidence="1">Multi-pass membrane protein</topology>
    </subcellularLocation>
</comment>
<evidence type="ECO:0000313" key="3">
    <source>
        <dbReference type="Proteomes" id="UP000479114"/>
    </source>
</evidence>
<dbReference type="InterPro" id="IPR021260">
    <property type="entry name" value="Amj"/>
</dbReference>
<feature type="transmembrane region" description="Helical" evidence="1">
    <location>
        <begin position="158"/>
        <end position="180"/>
    </location>
</feature>
<keyword evidence="1" id="KW-0133">Cell shape</keyword>
<sequence>MIERMILISSLTLIIHAAETLSYAVRMAGIRTGKLAIALSLTGMIVLVSRTSNIAQGTMTGKIVDLARQQAGIHLIDSFRIILLAASIGTLIAIALYPSVVALSGRMVAHLEQAGSIPRMAKKLLGSRRILNFFYYLRMPKWEMARRILDNGLPKRFMLMNCGVTAIYTVGVLAALYASYLPGHYSTGASQASGLINGLATIMLTLLIDPHVALLTDKVLRREAKLTSINGVFGALMLSRLGGTLLAQLILLPAAYWIKSIVPFL</sequence>
<keyword evidence="3" id="KW-1185">Reference proteome</keyword>
<dbReference type="GO" id="GO:0005886">
    <property type="term" value="C:plasma membrane"/>
    <property type="evidence" value="ECO:0007669"/>
    <property type="project" value="UniProtKB-SubCell"/>
</dbReference>
<dbReference type="RefSeq" id="WP_162638225.1">
    <property type="nucleotide sequence ID" value="NZ_CP048286.1"/>
</dbReference>
<dbReference type="Proteomes" id="UP000479114">
    <property type="component" value="Chromosome"/>
</dbReference>
<dbReference type="AlphaFoldDB" id="A0A6C0NU00"/>
<keyword evidence="1" id="KW-0813">Transport</keyword>
<comment type="function">
    <text evidence="1">Involved in peptidoglycan biosynthesis. Transports lipid-linked peptidoglycan precursors from the inner to the outer leaflet of the cytoplasmic membrane.</text>
</comment>
<dbReference type="GO" id="GO:0009252">
    <property type="term" value="P:peptidoglycan biosynthetic process"/>
    <property type="evidence" value="ECO:0007669"/>
    <property type="project" value="UniProtKB-UniRule"/>
</dbReference>
<keyword evidence="1" id="KW-0812">Transmembrane</keyword>
<organism evidence="2 3">
    <name type="scientific">Paenibacillus rhizovicinus</name>
    <dbReference type="NCBI Taxonomy" id="2704463"/>
    <lineage>
        <taxon>Bacteria</taxon>
        <taxon>Bacillati</taxon>
        <taxon>Bacillota</taxon>
        <taxon>Bacilli</taxon>
        <taxon>Bacillales</taxon>
        <taxon>Paenibacillaceae</taxon>
        <taxon>Paenibacillus</taxon>
    </lineage>
</organism>
<dbReference type="GO" id="GO:0008360">
    <property type="term" value="P:regulation of cell shape"/>
    <property type="evidence" value="ECO:0007669"/>
    <property type="project" value="UniProtKB-KW"/>
</dbReference>
<reference evidence="2 3" key="1">
    <citation type="submission" date="2020-02" db="EMBL/GenBank/DDBJ databases">
        <title>Paenibacillus sp. nov., isolated from rhizosphere soil of tomato.</title>
        <authorList>
            <person name="Weon H.-Y."/>
            <person name="Lee S.A."/>
        </authorList>
    </citation>
    <scope>NUCLEOTIDE SEQUENCE [LARGE SCALE GENOMIC DNA]</scope>
    <source>
        <strain evidence="2 3">14171R-81</strain>
    </source>
</reference>
<dbReference type="EMBL" id="CP048286">
    <property type="protein sequence ID" value="QHW29655.1"/>
    <property type="molecule type" value="Genomic_DNA"/>
</dbReference>
<dbReference type="GO" id="GO:0015648">
    <property type="term" value="F:lipid-linked peptidoglycan transporter activity"/>
    <property type="evidence" value="ECO:0007669"/>
    <property type="project" value="UniProtKB-UniRule"/>
</dbReference>
<name>A0A6C0NU00_9BACL</name>
<dbReference type="KEGG" id="prz:GZH47_01585"/>
<keyword evidence="1" id="KW-0961">Cell wall biogenesis/degradation</keyword>
<gene>
    <name evidence="1" type="primary">amj</name>
    <name evidence="2" type="ORF">GZH47_01585</name>
</gene>
<feature type="transmembrane region" description="Helical" evidence="1">
    <location>
        <begin position="81"/>
        <end position="100"/>
    </location>
</feature>
<accession>A0A6C0NU00</accession>
<feature type="transmembrane region" description="Helical" evidence="1">
    <location>
        <begin position="192"/>
        <end position="216"/>
    </location>
</feature>
<keyword evidence="1" id="KW-0472">Membrane</keyword>
<dbReference type="HAMAP" id="MF_02077">
    <property type="entry name" value="Amj_flippase"/>
    <property type="match status" value="1"/>
</dbReference>
<comment type="pathway">
    <text evidence="1">Cell wall biogenesis; peptidoglycan biosynthesis.</text>
</comment>
<dbReference type="UniPathway" id="UPA00219"/>
<dbReference type="Pfam" id="PF10997">
    <property type="entry name" value="Amj"/>
    <property type="match status" value="1"/>
</dbReference>
<protein>
    <recommendedName>
        <fullName evidence="1">Lipid II flippase Amj</fullName>
    </recommendedName>
</protein>
<feature type="transmembrane region" description="Helical" evidence="1">
    <location>
        <begin position="237"/>
        <end position="258"/>
    </location>
</feature>
<keyword evidence="1" id="KW-0573">Peptidoglycan synthesis</keyword>
<evidence type="ECO:0000256" key="1">
    <source>
        <dbReference type="HAMAP-Rule" id="MF_02077"/>
    </source>
</evidence>
<keyword evidence="1" id="KW-1003">Cell membrane</keyword>
<feature type="transmembrane region" description="Helical" evidence="1">
    <location>
        <begin position="33"/>
        <end position="49"/>
    </location>
</feature>
<dbReference type="GO" id="GO:0071555">
    <property type="term" value="P:cell wall organization"/>
    <property type="evidence" value="ECO:0007669"/>
    <property type="project" value="UniProtKB-KW"/>
</dbReference>